<reference evidence="4" key="1">
    <citation type="submission" date="2021-01" db="EMBL/GenBank/DDBJ databases">
        <title>Whole genome shotgun sequence of Virgisporangium aliadipatigenens NBRC 105644.</title>
        <authorList>
            <person name="Komaki H."/>
            <person name="Tamura T."/>
        </authorList>
    </citation>
    <scope>NUCLEOTIDE SEQUENCE</scope>
    <source>
        <strain evidence="4">NBRC 105644</strain>
    </source>
</reference>
<dbReference type="AlphaFoldDB" id="A0A8J3YIC9"/>
<organism evidence="4 5">
    <name type="scientific">Virgisporangium aliadipatigenens</name>
    <dbReference type="NCBI Taxonomy" id="741659"/>
    <lineage>
        <taxon>Bacteria</taxon>
        <taxon>Bacillati</taxon>
        <taxon>Actinomycetota</taxon>
        <taxon>Actinomycetes</taxon>
        <taxon>Micromonosporales</taxon>
        <taxon>Micromonosporaceae</taxon>
        <taxon>Virgisporangium</taxon>
    </lineage>
</organism>
<keyword evidence="1" id="KW-0812">Transmembrane</keyword>
<dbReference type="CDD" id="cd01949">
    <property type="entry name" value="GGDEF"/>
    <property type="match status" value="1"/>
</dbReference>
<evidence type="ECO:0000259" key="2">
    <source>
        <dbReference type="PROSITE" id="PS50883"/>
    </source>
</evidence>
<dbReference type="Proteomes" id="UP000619260">
    <property type="component" value="Unassembled WGS sequence"/>
</dbReference>
<dbReference type="PANTHER" id="PTHR33121">
    <property type="entry name" value="CYCLIC DI-GMP PHOSPHODIESTERASE PDEF"/>
    <property type="match status" value="1"/>
</dbReference>
<feature type="transmembrane region" description="Helical" evidence="1">
    <location>
        <begin position="229"/>
        <end position="261"/>
    </location>
</feature>
<protein>
    <recommendedName>
        <fullName evidence="6">Diguanylate cyclase/phosphodiesterase</fullName>
    </recommendedName>
</protein>
<evidence type="ECO:0000259" key="3">
    <source>
        <dbReference type="PROSITE" id="PS50887"/>
    </source>
</evidence>
<dbReference type="NCBIfam" id="TIGR00254">
    <property type="entry name" value="GGDEF"/>
    <property type="match status" value="1"/>
</dbReference>
<dbReference type="SMART" id="SM00267">
    <property type="entry name" value="GGDEF"/>
    <property type="match status" value="1"/>
</dbReference>
<evidence type="ECO:0000313" key="5">
    <source>
        <dbReference type="Proteomes" id="UP000619260"/>
    </source>
</evidence>
<feature type="transmembrane region" description="Helical" evidence="1">
    <location>
        <begin position="26"/>
        <end position="43"/>
    </location>
</feature>
<dbReference type="GO" id="GO:0071111">
    <property type="term" value="F:cyclic-guanylate-specific phosphodiesterase activity"/>
    <property type="evidence" value="ECO:0007669"/>
    <property type="project" value="InterPro"/>
</dbReference>
<dbReference type="InterPro" id="IPR001633">
    <property type="entry name" value="EAL_dom"/>
</dbReference>
<feature type="transmembrane region" description="Helical" evidence="1">
    <location>
        <begin position="93"/>
        <end position="120"/>
    </location>
</feature>
<gene>
    <name evidence="4" type="ORF">Val02_17430</name>
</gene>
<feature type="transmembrane region" description="Helical" evidence="1">
    <location>
        <begin position="151"/>
        <end position="172"/>
    </location>
</feature>
<dbReference type="EMBL" id="BOPF01000004">
    <property type="protein sequence ID" value="GIJ44857.1"/>
    <property type="molecule type" value="Genomic_DNA"/>
</dbReference>
<dbReference type="SMART" id="SM00052">
    <property type="entry name" value="EAL"/>
    <property type="match status" value="1"/>
</dbReference>
<accession>A0A8J3YIC9</accession>
<evidence type="ECO:0000313" key="4">
    <source>
        <dbReference type="EMBL" id="GIJ44857.1"/>
    </source>
</evidence>
<dbReference type="InterPro" id="IPR029787">
    <property type="entry name" value="Nucleotide_cyclase"/>
</dbReference>
<dbReference type="Pfam" id="PF00990">
    <property type="entry name" value="GGDEF"/>
    <property type="match status" value="1"/>
</dbReference>
<dbReference type="PROSITE" id="PS50887">
    <property type="entry name" value="GGDEF"/>
    <property type="match status" value="1"/>
</dbReference>
<feature type="transmembrane region" description="Helical" evidence="1">
    <location>
        <begin position="184"/>
        <end position="209"/>
    </location>
</feature>
<feature type="domain" description="GGDEF" evidence="3">
    <location>
        <begin position="439"/>
        <end position="572"/>
    </location>
</feature>
<dbReference type="InterPro" id="IPR050706">
    <property type="entry name" value="Cyclic-di-GMP_PDE-like"/>
</dbReference>
<name>A0A8J3YIC9_9ACTN</name>
<dbReference type="Pfam" id="PF00563">
    <property type="entry name" value="EAL"/>
    <property type="match status" value="1"/>
</dbReference>
<dbReference type="InterPro" id="IPR043128">
    <property type="entry name" value="Rev_trsase/Diguanyl_cyclase"/>
</dbReference>
<dbReference type="Gene3D" id="3.20.20.450">
    <property type="entry name" value="EAL domain"/>
    <property type="match status" value="1"/>
</dbReference>
<dbReference type="RefSeq" id="WP_203898384.1">
    <property type="nucleotide sequence ID" value="NZ_BOPF01000004.1"/>
</dbReference>
<dbReference type="PROSITE" id="PS50883">
    <property type="entry name" value="EAL"/>
    <property type="match status" value="1"/>
</dbReference>
<evidence type="ECO:0000256" key="1">
    <source>
        <dbReference type="SAM" id="Phobius"/>
    </source>
</evidence>
<comment type="caution">
    <text evidence="4">The sequence shown here is derived from an EMBL/GenBank/DDBJ whole genome shotgun (WGS) entry which is preliminary data.</text>
</comment>
<dbReference type="Gene3D" id="3.30.70.270">
    <property type="match status" value="1"/>
</dbReference>
<keyword evidence="5" id="KW-1185">Reference proteome</keyword>
<dbReference type="PANTHER" id="PTHR33121:SF70">
    <property type="entry name" value="SIGNALING PROTEIN YKOW"/>
    <property type="match status" value="1"/>
</dbReference>
<keyword evidence="1" id="KW-0472">Membrane</keyword>
<keyword evidence="1" id="KW-1133">Transmembrane helix</keyword>
<dbReference type="InterPro" id="IPR000160">
    <property type="entry name" value="GGDEF_dom"/>
</dbReference>
<dbReference type="CDD" id="cd01948">
    <property type="entry name" value="EAL"/>
    <property type="match status" value="1"/>
</dbReference>
<evidence type="ECO:0008006" key="6">
    <source>
        <dbReference type="Google" id="ProtNLM"/>
    </source>
</evidence>
<dbReference type="SUPFAM" id="SSF55073">
    <property type="entry name" value="Nucleotide cyclase"/>
    <property type="match status" value="1"/>
</dbReference>
<feature type="domain" description="EAL" evidence="2">
    <location>
        <begin position="581"/>
        <end position="835"/>
    </location>
</feature>
<proteinExistence type="predicted"/>
<sequence length="846" mass="89489">MTAVPVNGSNVGATRASGPGALVRRIGLRVLALGVVAIGLLHAGGRLDGVLPGTPAPDVHPSLAAVAAVMLITFCAQILQVRIRTGRGEVGFAWGEAAVVIALFFLPTGLLPLVVLVGVLTARLAQFAGHKYVPALRTIGTFRVRTTVYQALSNTAALTVAAGVGATVAVSLGLRSHPALTPRVAAVLTVSALLYCCCSLTLVAAQLSARGVQRFRPLIWELAWSKAPIAVGNVVIGVAALAILSVDANWLLALPPVLWLLHLTHSYRLRTDDERRTWQVFAQTTRELNHLDEEQAAAAGLRGAQSLFAAERAEIAIDGLPGGLRTFDIDKDGVVGRNGTVTPARAAAAIRPLLVGGAPVGELRLYEGTQVGERSALMLAAYGDALAAVLHDAATHAELRALSERRTFDAEYDGVTGLANRAALLTRGAAALGGLDAAAPVALLLLDINHFKEVNTTLGHAAGDDVLRAVGERLSAARVQDELIARLGGDEFALLLTGAGATLPAALAHARHLAGQLAQPTAVAGVQLSVEASIGVVAATAGAVDMTELLRRADIAMYQAKRGGSSVDWYDPDRDDASTDRLALLAELREALAGEGQFDLLLQPLVRLKGGRPTGVEAFVRWNHPRRGTLKPVDFVRVVEQSELLGQFTRHTIDRALDVCGQLAAQGTPLAVGVNLSPRSLHDRDLPADIARMLARHGLPAYRLILEITETVVLSEDAVVDDVLRALRDQGIQIAVDDFGTGFSALTFLTRVPVDVLKIDRTFVNRMVDSPEALAIVRTTVELGRELGIQVSAEGVETAEQRRVLEKLSCPAGQGFHFCPPVSTERLLEVVRTTPGEPMRRLRAAE</sequence>
<dbReference type="SUPFAM" id="SSF141868">
    <property type="entry name" value="EAL domain-like"/>
    <property type="match status" value="1"/>
</dbReference>
<dbReference type="InterPro" id="IPR035919">
    <property type="entry name" value="EAL_sf"/>
</dbReference>